<evidence type="ECO:0000256" key="1">
    <source>
        <dbReference type="ARBA" id="ARBA00023015"/>
    </source>
</evidence>
<dbReference type="GO" id="GO:0043565">
    <property type="term" value="F:sequence-specific DNA binding"/>
    <property type="evidence" value="ECO:0007669"/>
    <property type="project" value="InterPro"/>
</dbReference>
<accession>A0A7Y0K7X2</accession>
<organism evidence="4 5">
    <name type="scientific">Niallia alba</name>
    <dbReference type="NCBI Taxonomy" id="2729105"/>
    <lineage>
        <taxon>Bacteria</taxon>
        <taxon>Bacillati</taxon>
        <taxon>Bacillota</taxon>
        <taxon>Bacilli</taxon>
        <taxon>Bacillales</taxon>
        <taxon>Bacillaceae</taxon>
        <taxon>Niallia</taxon>
    </lineage>
</organism>
<name>A0A7Y0K7X2_9BACI</name>
<gene>
    <name evidence="4" type="ORF">HHU08_10735</name>
</gene>
<dbReference type="PANTHER" id="PTHR43436:SF1">
    <property type="entry name" value="TRANSCRIPTIONAL REGULATORY PROTEIN"/>
    <property type="match status" value="1"/>
</dbReference>
<feature type="domain" description="HTH araC/xylS-type" evidence="3">
    <location>
        <begin position="196"/>
        <end position="294"/>
    </location>
</feature>
<sequence>MSNNGYSEHEELIGIIKGYSSTSGTHLTPIPSLFFSRQTREIGPSHGVHTPSLCIVVQGLKEVFLSRERYLYGPSDYLITSINVPITGQVLIASDTVPYLALKLEFTPNQILEVLTNAGIQPVARNNAKRAMSVNKMESALLDAVLRLVQLLETPNDIPVLAPLIKKEILYRLLKGPFGMTLEQAAIDGSSTSHIRKVIDQIIKNYDSPFRVEDLAEIANMSVSSLHRHFKDVTAMSPIQFQKKLRLQEARRLLLSGSTDASNVAFQVGYESPSQFSREYSRMFGFPPIEDIKRLKTATNR</sequence>
<evidence type="ECO:0000313" key="4">
    <source>
        <dbReference type="EMBL" id="NMO77474.1"/>
    </source>
</evidence>
<dbReference type="Proteomes" id="UP000588491">
    <property type="component" value="Unassembled WGS sequence"/>
</dbReference>
<dbReference type="PROSITE" id="PS01124">
    <property type="entry name" value="HTH_ARAC_FAMILY_2"/>
    <property type="match status" value="1"/>
</dbReference>
<dbReference type="SMART" id="SM00342">
    <property type="entry name" value="HTH_ARAC"/>
    <property type="match status" value="1"/>
</dbReference>
<keyword evidence="5" id="KW-1185">Reference proteome</keyword>
<dbReference type="Gene3D" id="1.10.10.60">
    <property type="entry name" value="Homeodomain-like"/>
    <property type="match status" value="1"/>
</dbReference>
<dbReference type="PANTHER" id="PTHR43436">
    <property type="entry name" value="ARAC-FAMILY TRANSCRIPTIONAL REGULATOR"/>
    <property type="match status" value="1"/>
</dbReference>
<evidence type="ECO:0000313" key="5">
    <source>
        <dbReference type="Proteomes" id="UP000588491"/>
    </source>
</evidence>
<comment type="caution">
    <text evidence="4">The sequence shown here is derived from an EMBL/GenBank/DDBJ whole genome shotgun (WGS) entry which is preliminary data.</text>
</comment>
<dbReference type="AlphaFoldDB" id="A0A7Y0K7X2"/>
<dbReference type="RefSeq" id="WP_169188412.1">
    <property type="nucleotide sequence ID" value="NZ_JABBPK010000001.1"/>
</dbReference>
<evidence type="ECO:0000259" key="3">
    <source>
        <dbReference type="PROSITE" id="PS01124"/>
    </source>
</evidence>
<dbReference type="Pfam" id="PF12833">
    <property type="entry name" value="HTH_18"/>
    <property type="match status" value="1"/>
</dbReference>
<dbReference type="InterPro" id="IPR009057">
    <property type="entry name" value="Homeodomain-like_sf"/>
</dbReference>
<keyword evidence="2" id="KW-0804">Transcription</keyword>
<dbReference type="InterPro" id="IPR009594">
    <property type="entry name" value="Tscrpt_reg_HTH_AraC_N"/>
</dbReference>
<dbReference type="GO" id="GO:0003700">
    <property type="term" value="F:DNA-binding transcription factor activity"/>
    <property type="evidence" value="ECO:0007669"/>
    <property type="project" value="InterPro"/>
</dbReference>
<dbReference type="Pfam" id="PF06719">
    <property type="entry name" value="AraC_N"/>
    <property type="match status" value="1"/>
</dbReference>
<dbReference type="SUPFAM" id="SSF46689">
    <property type="entry name" value="Homeodomain-like"/>
    <property type="match status" value="2"/>
</dbReference>
<proteinExistence type="predicted"/>
<dbReference type="InterPro" id="IPR018060">
    <property type="entry name" value="HTH_AraC"/>
</dbReference>
<keyword evidence="1" id="KW-0805">Transcription regulation</keyword>
<protein>
    <submittedName>
        <fullName evidence="4">AraC family transcriptional regulator</fullName>
    </submittedName>
</protein>
<dbReference type="EMBL" id="JABBPK010000001">
    <property type="protein sequence ID" value="NMO77474.1"/>
    <property type="molecule type" value="Genomic_DNA"/>
</dbReference>
<reference evidence="4 5" key="1">
    <citation type="submission" date="2020-04" db="EMBL/GenBank/DDBJ databases">
        <title>Bacillus sp. UniB3 isolated from commercial digestive syrup.</title>
        <authorList>
            <person name="Thorat V."/>
            <person name="Kirdat K."/>
            <person name="Tiwarekar B."/>
            <person name="Yadav A."/>
        </authorList>
    </citation>
    <scope>NUCLEOTIDE SEQUENCE [LARGE SCALE GENOMIC DNA]</scope>
    <source>
        <strain evidence="4 5">UniB3</strain>
    </source>
</reference>
<evidence type="ECO:0000256" key="2">
    <source>
        <dbReference type="ARBA" id="ARBA00023163"/>
    </source>
</evidence>